<feature type="non-terminal residue" evidence="2">
    <location>
        <position position="1"/>
    </location>
</feature>
<dbReference type="OrthoDB" id="6297021at2"/>
<organism evidence="2 3">
    <name type="scientific">Variovorax paradoxus</name>
    <dbReference type="NCBI Taxonomy" id="34073"/>
    <lineage>
        <taxon>Bacteria</taxon>
        <taxon>Pseudomonadati</taxon>
        <taxon>Pseudomonadota</taxon>
        <taxon>Betaproteobacteria</taxon>
        <taxon>Burkholderiales</taxon>
        <taxon>Comamonadaceae</taxon>
        <taxon>Variovorax</taxon>
    </lineage>
</organism>
<sequence>RLIEGHARHQPQATALLFADDALSFFELNRRANRLAHRLISLGVGPDVLVGIAMERSVEMVVGILAILKAGGAYLPLDPEYPA</sequence>
<reference evidence="2 3" key="1">
    <citation type="submission" date="2014-12" db="EMBL/GenBank/DDBJ databases">
        <title>16Stimator: statistical estimation of ribosomal gene copy numbers from draft genome assemblies.</title>
        <authorList>
            <person name="Perisin M.A."/>
            <person name="Vetter M."/>
            <person name="Gilbert J.A."/>
            <person name="Bergelson J."/>
        </authorList>
    </citation>
    <scope>NUCLEOTIDE SEQUENCE [LARGE SCALE GENOMIC DNA]</scope>
    <source>
        <strain evidence="2 3">MEDvA23</strain>
    </source>
</reference>
<dbReference type="Gene3D" id="3.40.50.980">
    <property type="match status" value="2"/>
</dbReference>
<dbReference type="AlphaFoldDB" id="A0A0D0LAG5"/>
<comment type="caution">
    <text evidence="2">The sequence shown here is derived from an EMBL/GenBank/DDBJ whole genome shotgun (WGS) entry which is preliminary data.</text>
</comment>
<evidence type="ECO:0000313" key="3">
    <source>
        <dbReference type="Proteomes" id="UP000032067"/>
    </source>
</evidence>
<protein>
    <recommendedName>
        <fullName evidence="1">AMP-dependent synthetase/ligase domain-containing protein</fullName>
    </recommendedName>
</protein>
<accession>A0A0D0LAG5</accession>
<dbReference type="EMBL" id="JXQQ01000128">
    <property type="protein sequence ID" value="KIQ17051.1"/>
    <property type="molecule type" value="Genomic_DNA"/>
</dbReference>
<dbReference type="SUPFAM" id="SSF56801">
    <property type="entry name" value="Acetyl-CoA synthetase-like"/>
    <property type="match status" value="1"/>
</dbReference>
<dbReference type="GO" id="GO:0009239">
    <property type="term" value="P:enterobactin biosynthetic process"/>
    <property type="evidence" value="ECO:0007669"/>
    <property type="project" value="TreeGrafter"/>
</dbReference>
<dbReference type="PANTHER" id="PTHR45527">
    <property type="entry name" value="NONRIBOSOMAL PEPTIDE SYNTHETASE"/>
    <property type="match status" value="1"/>
</dbReference>
<proteinExistence type="predicted"/>
<gene>
    <name evidence="2" type="ORF">RT97_30390</name>
</gene>
<feature type="domain" description="AMP-dependent synthetase/ligase" evidence="1">
    <location>
        <begin position="4"/>
        <end position="83"/>
    </location>
</feature>
<dbReference type="GO" id="GO:0047527">
    <property type="term" value="F:2,3-dihydroxybenzoate-serine ligase activity"/>
    <property type="evidence" value="ECO:0007669"/>
    <property type="project" value="TreeGrafter"/>
</dbReference>
<dbReference type="InterPro" id="IPR000873">
    <property type="entry name" value="AMP-dep_synth/lig_dom"/>
</dbReference>
<dbReference type="Proteomes" id="UP000032067">
    <property type="component" value="Unassembled WGS sequence"/>
</dbReference>
<evidence type="ECO:0000259" key="1">
    <source>
        <dbReference type="Pfam" id="PF00501"/>
    </source>
</evidence>
<dbReference type="Pfam" id="PF00501">
    <property type="entry name" value="AMP-binding"/>
    <property type="match status" value="1"/>
</dbReference>
<evidence type="ECO:0000313" key="2">
    <source>
        <dbReference type="EMBL" id="KIQ17051.1"/>
    </source>
</evidence>
<dbReference type="GO" id="GO:0005829">
    <property type="term" value="C:cytosol"/>
    <property type="evidence" value="ECO:0007669"/>
    <property type="project" value="TreeGrafter"/>
</dbReference>
<name>A0A0D0LAG5_VARPD</name>
<dbReference type="GO" id="GO:0009366">
    <property type="term" value="C:enterobactin synthetase complex"/>
    <property type="evidence" value="ECO:0007669"/>
    <property type="project" value="TreeGrafter"/>
</dbReference>
<dbReference type="RefSeq" id="WP_042582588.1">
    <property type="nucleotide sequence ID" value="NZ_JXQQ01000128.1"/>
</dbReference>
<dbReference type="PANTHER" id="PTHR45527:SF1">
    <property type="entry name" value="FATTY ACID SYNTHASE"/>
    <property type="match status" value="1"/>
</dbReference>
<dbReference type="GO" id="GO:0031177">
    <property type="term" value="F:phosphopantetheine binding"/>
    <property type="evidence" value="ECO:0007669"/>
    <property type="project" value="TreeGrafter"/>
</dbReference>
<dbReference type="GO" id="GO:0043041">
    <property type="term" value="P:amino acid activation for nonribosomal peptide biosynthetic process"/>
    <property type="evidence" value="ECO:0007669"/>
    <property type="project" value="TreeGrafter"/>
</dbReference>
<feature type="non-terminal residue" evidence="2">
    <location>
        <position position="83"/>
    </location>
</feature>